<protein>
    <recommendedName>
        <fullName evidence="3">RFX-type winged-helix domain-containing protein</fullName>
    </recommendedName>
</protein>
<dbReference type="PANTHER" id="PTHR12619:SF5">
    <property type="entry name" value="TRANSCRIPTION FACTOR RFX4"/>
    <property type="match status" value="1"/>
</dbReference>
<dbReference type="SUPFAM" id="SSF46785">
    <property type="entry name" value="Winged helix' DNA-binding domain"/>
    <property type="match status" value="1"/>
</dbReference>
<dbReference type="InterPro" id="IPR036390">
    <property type="entry name" value="WH_DNA-bd_sf"/>
</dbReference>
<dbReference type="PROSITE" id="PS51526">
    <property type="entry name" value="RFX_DBD"/>
    <property type="match status" value="1"/>
</dbReference>
<dbReference type="InterPro" id="IPR036388">
    <property type="entry name" value="WH-like_DNA-bd_sf"/>
</dbReference>
<accession>A0AAF0IH97</accession>
<feature type="region of interest" description="Disordered" evidence="2">
    <location>
        <begin position="180"/>
        <end position="201"/>
    </location>
</feature>
<gene>
    <name evidence="4" type="ORF">PRK78_002071</name>
</gene>
<feature type="region of interest" description="Disordered" evidence="2">
    <location>
        <begin position="330"/>
        <end position="385"/>
    </location>
</feature>
<evidence type="ECO:0000256" key="1">
    <source>
        <dbReference type="ARBA" id="ARBA00023125"/>
    </source>
</evidence>
<dbReference type="Proteomes" id="UP001219355">
    <property type="component" value="Chromosome 1"/>
</dbReference>
<proteinExistence type="predicted"/>
<feature type="compositionally biased region" description="Low complexity" evidence="2">
    <location>
        <begin position="41"/>
        <end position="52"/>
    </location>
</feature>
<dbReference type="PANTHER" id="PTHR12619">
    <property type="entry name" value="RFX TRANSCRIPTION FACTOR FAMILY"/>
    <property type="match status" value="1"/>
</dbReference>
<dbReference type="GO" id="GO:0000981">
    <property type="term" value="F:DNA-binding transcription factor activity, RNA polymerase II-specific"/>
    <property type="evidence" value="ECO:0007669"/>
    <property type="project" value="TreeGrafter"/>
</dbReference>
<keyword evidence="1" id="KW-0238">DNA-binding</keyword>
<sequence>MPPETGRESFPVQRGQKRTRSRQSTIEPGRSRSNTAASKFSRPPRSRGSTTSIQSCSTQYMPEQPVPDGYEPYIRSQFESSQPIYHGNPEEMIMRFGDQLANSGAGALLDPALQENHNSVKPRMDVHYQSHEIHAQNAAVHGLPPELAQPGITGEMHSAHYPNLFEGVENQIPDHILEDHEVSEQGPRKKRGTSSSIANDNELRRLLRQYDGYTLGQMATEVQKHEGAGGKSEKVKQVFAMIWLRENCRKNNGSVRRDRVYCCYAEKCGTERVSVLNPASFGKLVRIIFPNVQTRRLGVRGESKYHYVDLSIIEPEPKPAMDASEFVDQNTGTAGENSQESYTKDRSASSSQNPLDITKSQLSNTSHPPHAQINSHSDRSCGCHSSYTPQPGSISDVDFAAMTAQEKLYLILHFGSVDDSPSSDNDNLHLPSIQGYLPPHSDSDVADALMAIYRSHCISVIDSFRFCKEKNLFRHISAFQGTLTVPVQRLLVHPDIAPWIEECDWLMYQKMVAFIAPLTTQVIPEPVVKAFTSISRRLVVHVEETFKSQPDHVSSARTVPARLFCHLLKRMLDVNQSANSAAAWLCHIENRTKMWEEFHSFLNITDMICKARIPRCSLRGIVDIFKEHVKSLLSPIDNQPSSDVELYDQSLGFQKFAYTTTEGREYTNFPDRWIAFILQLPEIFPSHAPQCIIDKADALWTAILHRFTLEGAHSFSAWWIAKVFFMEMIQWQAEKGGFMYYTPKTLRQFMASSEPAAEPALQPLAMMPGQMNSEMNPSIAAHAGANRPGSIAIVTMDDCSRDRKEATTDDSDMIIRQHSLNNDDSAIALDEDSMLLSGSKYADMTVSDPADAEGDVVVV</sequence>
<dbReference type="FunFam" id="1.10.10.10:FF:000119">
    <property type="entry name" value="DNA damage and replication checkpoint protein"/>
    <property type="match status" value="1"/>
</dbReference>
<evidence type="ECO:0000259" key="3">
    <source>
        <dbReference type="PROSITE" id="PS51526"/>
    </source>
</evidence>
<feature type="domain" description="RFX-type winged-helix" evidence="3">
    <location>
        <begin position="240"/>
        <end position="314"/>
    </location>
</feature>
<dbReference type="EMBL" id="CP120627">
    <property type="protein sequence ID" value="WEW56623.1"/>
    <property type="molecule type" value="Genomic_DNA"/>
</dbReference>
<dbReference type="Pfam" id="PF02257">
    <property type="entry name" value="RFX_DNA_binding"/>
    <property type="match status" value="1"/>
</dbReference>
<dbReference type="InterPro" id="IPR039779">
    <property type="entry name" value="RFX-like"/>
</dbReference>
<dbReference type="InterPro" id="IPR057321">
    <property type="entry name" value="RFX1-4/6/8-like_BCD"/>
</dbReference>
<keyword evidence="5" id="KW-1185">Reference proteome</keyword>
<organism evidence="4 5">
    <name type="scientific">Emydomyces testavorans</name>
    <dbReference type="NCBI Taxonomy" id="2070801"/>
    <lineage>
        <taxon>Eukaryota</taxon>
        <taxon>Fungi</taxon>
        <taxon>Dikarya</taxon>
        <taxon>Ascomycota</taxon>
        <taxon>Pezizomycotina</taxon>
        <taxon>Eurotiomycetes</taxon>
        <taxon>Eurotiomycetidae</taxon>
        <taxon>Onygenales</taxon>
        <taxon>Nannizziopsiaceae</taxon>
        <taxon>Emydomyces</taxon>
    </lineage>
</organism>
<feature type="compositionally biased region" description="Polar residues" evidence="2">
    <location>
        <begin position="348"/>
        <end position="375"/>
    </location>
</feature>
<name>A0AAF0IH97_9EURO</name>
<feature type="compositionally biased region" description="Polar residues" evidence="2">
    <location>
        <begin position="22"/>
        <end position="38"/>
    </location>
</feature>
<evidence type="ECO:0000256" key="2">
    <source>
        <dbReference type="SAM" id="MobiDB-lite"/>
    </source>
</evidence>
<dbReference type="Gene3D" id="1.10.10.10">
    <property type="entry name" value="Winged helix-like DNA-binding domain superfamily/Winged helix DNA-binding domain"/>
    <property type="match status" value="1"/>
</dbReference>
<dbReference type="GO" id="GO:0000978">
    <property type="term" value="F:RNA polymerase II cis-regulatory region sequence-specific DNA binding"/>
    <property type="evidence" value="ECO:0007669"/>
    <property type="project" value="TreeGrafter"/>
</dbReference>
<feature type="compositionally biased region" description="Polar residues" evidence="2">
    <location>
        <begin position="330"/>
        <end position="341"/>
    </location>
</feature>
<evidence type="ECO:0000313" key="5">
    <source>
        <dbReference type="Proteomes" id="UP001219355"/>
    </source>
</evidence>
<dbReference type="Pfam" id="PF25340">
    <property type="entry name" value="BCD_RFX"/>
    <property type="match status" value="1"/>
</dbReference>
<reference evidence="4" key="1">
    <citation type="submission" date="2023-03" db="EMBL/GenBank/DDBJ databases">
        <title>Emydomyces testavorans Genome Sequence.</title>
        <authorList>
            <person name="Hoyer L."/>
        </authorList>
    </citation>
    <scope>NUCLEOTIDE SEQUENCE</scope>
    <source>
        <strain evidence="4">16-2883</strain>
    </source>
</reference>
<evidence type="ECO:0000313" key="4">
    <source>
        <dbReference type="EMBL" id="WEW56623.1"/>
    </source>
</evidence>
<dbReference type="AlphaFoldDB" id="A0AAF0IH97"/>
<dbReference type="InterPro" id="IPR003150">
    <property type="entry name" value="DNA-bd_RFX"/>
</dbReference>
<feature type="region of interest" description="Disordered" evidence="2">
    <location>
        <begin position="1"/>
        <end position="72"/>
    </location>
</feature>